<dbReference type="Proteomes" id="UP001391051">
    <property type="component" value="Unassembled WGS sequence"/>
</dbReference>
<protein>
    <submittedName>
        <fullName evidence="1">Uncharacterized protein</fullName>
    </submittedName>
</protein>
<sequence>MKLSDPSRGQEVGQVRDLEQRTYLREDVRGAGVVLAQPEIFRTLFGQNVLRCHDVRGVESSGELVRSKGRCYGDT</sequence>
<evidence type="ECO:0000313" key="1">
    <source>
        <dbReference type="EMBL" id="KAK7957226.1"/>
    </source>
</evidence>
<dbReference type="EMBL" id="JAQQWE010000004">
    <property type="protein sequence ID" value="KAK7957226.1"/>
    <property type="molecule type" value="Genomic_DNA"/>
</dbReference>
<comment type="caution">
    <text evidence="1">The sequence shown here is derived from an EMBL/GenBank/DDBJ whole genome shotgun (WGS) entry which is preliminary data.</text>
</comment>
<dbReference type="RefSeq" id="XP_066702532.1">
    <property type="nucleotide sequence ID" value="XM_066842670.1"/>
</dbReference>
<keyword evidence="2" id="KW-1185">Reference proteome</keyword>
<organism evidence="1 2">
    <name type="scientific">Apiospora aurea</name>
    <dbReference type="NCBI Taxonomy" id="335848"/>
    <lineage>
        <taxon>Eukaryota</taxon>
        <taxon>Fungi</taxon>
        <taxon>Dikarya</taxon>
        <taxon>Ascomycota</taxon>
        <taxon>Pezizomycotina</taxon>
        <taxon>Sordariomycetes</taxon>
        <taxon>Xylariomycetidae</taxon>
        <taxon>Amphisphaeriales</taxon>
        <taxon>Apiosporaceae</taxon>
        <taxon>Apiospora</taxon>
    </lineage>
</organism>
<accession>A0ABR1QKG5</accession>
<name>A0ABR1QKG5_9PEZI</name>
<proteinExistence type="predicted"/>
<gene>
    <name evidence="1" type="ORF">PG986_006448</name>
</gene>
<dbReference type="GeneID" id="92075732"/>
<evidence type="ECO:0000313" key="2">
    <source>
        <dbReference type="Proteomes" id="UP001391051"/>
    </source>
</evidence>
<reference evidence="1 2" key="1">
    <citation type="submission" date="2023-01" db="EMBL/GenBank/DDBJ databases">
        <title>Analysis of 21 Apiospora genomes using comparative genomics revels a genus with tremendous synthesis potential of carbohydrate active enzymes and secondary metabolites.</title>
        <authorList>
            <person name="Sorensen T."/>
        </authorList>
    </citation>
    <scope>NUCLEOTIDE SEQUENCE [LARGE SCALE GENOMIC DNA]</scope>
    <source>
        <strain evidence="1 2">CBS 24483</strain>
    </source>
</reference>